<protein>
    <submittedName>
        <fullName evidence="1">Uncharacterized protein</fullName>
    </submittedName>
</protein>
<dbReference type="EMBL" id="GBRH01180716">
    <property type="protein sequence ID" value="JAE17180.1"/>
    <property type="molecule type" value="Transcribed_RNA"/>
</dbReference>
<reference evidence="1" key="1">
    <citation type="submission" date="2014-09" db="EMBL/GenBank/DDBJ databases">
        <authorList>
            <person name="Magalhaes I.L.F."/>
            <person name="Oliveira U."/>
            <person name="Santos F.R."/>
            <person name="Vidigal T.H.D.A."/>
            <person name="Brescovit A.D."/>
            <person name="Santos A.J."/>
        </authorList>
    </citation>
    <scope>NUCLEOTIDE SEQUENCE</scope>
    <source>
        <tissue evidence="1">Shoot tissue taken approximately 20 cm above the soil surface</tissue>
    </source>
</reference>
<reference evidence="1" key="2">
    <citation type="journal article" date="2015" name="Data Brief">
        <title>Shoot transcriptome of the giant reed, Arundo donax.</title>
        <authorList>
            <person name="Barrero R.A."/>
            <person name="Guerrero F.D."/>
            <person name="Moolhuijzen P."/>
            <person name="Goolsby J.A."/>
            <person name="Tidwell J."/>
            <person name="Bellgard S.E."/>
            <person name="Bellgard M.I."/>
        </authorList>
    </citation>
    <scope>NUCLEOTIDE SEQUENCE</scope>
    <source>
        <tissue evidence="1">Shoot tissue taken approximately 20 cm above the soil surface</tissue>
    </source>
</reference>
<organism evidence="1">
    <name type="scientific">Arundo donax</name>
    <name type="common">Giant reed</name>
    <name type="synonym">Donax arundinaceus</name>
    <dbReference type="NCBI Taxonomy" id="35708"/>
    <lineage>
        <taxon>Eukaryota</taxon>
        <taxon>Viridiplantae</taxon>
        <taxon>Streptophyta</taxon>
        <taxon>Embryophyta</taxon>
        <taxon>Tracheophyta</taxon>
        <taxon>Spermatophyta</taxon>
        <taxon>Magnoliopsida</taxon>
        <taxon>Liliopsida</taxon>
        <taxon>Poales</taxon>
        <taxon>Poaceae</taxon>
        <taxon>PACMAD clade</taxon>
        <taxon>Arundinoideae</taxon>
        <taxon>Arundineae</taxon>
        <taxon>Arundo</taxon>
    </lineage>
</organism>
<name>A0A0A9FWG6_ARUDO</name>
<proteinExistence type="predicted"/>
<accession>A0A0A9FWG6</accession>
<sequence length="26" mass="2980">MPHICQYIANLVLDVYDTVCKIVRAT</sequence>
<evidence type="ECO:0000313" key="1">
    <source>
        <dbReference type="EMBL" id="JAE17180.1"/>
    </source>
</evidence>
<dbReference type="AlphaFoldDB" id="A0A0A9FWG6"/>